<evidence type="ECO:0008006" key="5">
    <source>
        <dbReference type="Google" id="ProtNLM"/>
    </source>
</evidence>
<protein>
    <recommendedName>
        <fullName evidence="5">Tetratricopeptide repeat protein</fullName>
    </recommendedName>
</protein>
<evidence type="ECO:0000313" key="4">
    <source>
        <dbReference type="Proteomes" id="UP001348817"/>
    </source>
</evidence>
<dbReference type="InterPro" id="IPR011990">
    <property type="entry name" value="TPR-like_helical_dom_sf"/>
</dbReference>
<feature type="repeat" description="TPR" evidence="1">
    <location>
        <begin position="436"/>
        <end position="469"/>
    </location>
</feature>
<dbReference type="PROSITE" id="PS50005">
    <property type="entry name" value="TPR"/>
    <property type="match status" value="2"/>
</dbReference>
<keyword evidence="4" id="KW-1185">Reference proteome</keyword>
<accession>A0AAU9CFU5</accession>
<feature type="signal peptide" evidence="2">
    <location>
        <begin position="1"/>
        <end position="17"/>
    </location>
</feature>
<dbReference type="AlphaFoldDB" id="A0AAU9CFU5"/>
<gene>
    <name evidence="3" type="ORF">FUAX_34860</name>
</gene>
<evidence type="ECO:0000256" key="2">
    <source>
        <dbReference type="SAM" id="SignalP"/>
    </source>
</evidence>
<name>A0AAU9CFU5_9BACT</name>
<dbReference type="PROSITE" id="PS51257">
    <property type="entry name" value="PROKAR_LIPOPROTEIN"/>
    <property type="match status" value="1"/>
</dbReference>
<reference evidence="3 4" key="1">
    <citation type="submission" date="2021-12" db="EMBL/GenBank/DDBJ databases">
        <title>Genome sequencing of bacteria with rrn-lacking chromosome and rrn-plasmid.</title>
        <authorList>
            <person name="Anda M."/>
            <person name="Iwasaki W."/>
        </authorList>
    </citation>
    <scope>NUCLEOTIDE SEQUENCE [LARGE SCALE GENOMIC DNA]</scope>
    <source>
        <strain evidence="3 4">DSM 100852</strain>
    </source>
</reference>
<feature type="chain" id="PRO_5043437406" description="Tetratricopeptide repeat protein" evidence="2">
    <location>
        <begin position="18"/>
        <end position="594"/>
    </location>
</feature>
<dbReference type="RefSeq" id="WP_338392575.1">
    <property type="nucleotide sequence ID" value="NZ_AP025314.1"/>
</dbReference>
<dbReference type="SMART" id="SM00028">
    <property type="entry name" value="TPR"/>
    <property type="match status" value="3"/>
</dbReference>
<keyword evidence="1" id="KW-0802">TPR repeat</keyword>
<dbReference type="KEGG" id="fax:FUAX_34860"/>
<feature type="repeat" description="TPR" evidence="1">
    <location>
        <begin position="537"/>
        <end position="570"/>
    </location>
</feature>
<organism evidence="3 4">
    <name type="scientific">Fulvitalea axinellae</name>
    <dbReference type="NCBI Taxonomy" id="1182444"/>
    <lineage>
        <taxon>Bacteria</taxon>
        <taxon>Pseudomonadati</taxon>
        <taxon>Bacteroidota</taxon>
        <taxon>Cytophagia</taxon>
        <taxon>Cytophagales</taxon>
        <taxon>Persicobacteraceae</taxon>
        <taxon>Fulvitalea</taxon>
    </lineage>
</organism>
<dbReference type="Proteomes" id="UP001348817">
    <property type="component" value="Chromosome"/>
</dbReference>
<evidence type="ECO:0000313" key="3">
    <source>
        <dbReference type="EMBL" id="BDD11054.1"/>
    </source>
</evidence>
<dbReference type="NCBIfam" id="NF047558">
    <property type="entry name" value="TPR_END_plus"/>
    <property type="match status" value="1"/>
</dbReference>
<sequence length="594" mass="64837">MKIRILPLMLVAGAATFSGCTLNKMAKLAKEQDVKATPDPLEVHADTVAFELSAVLPTKMMKPGYDYTIDPSYKYGSKEIDLNDVTFKGDDYPDKSAKPKKTESFAFPYNSDITNGDLVVDGTVTTKAGKEKKAIKDFAIAKGLITTSTLVENVANAAYAHPGYTDAEELEPTYVEFFFPQGSPRLNLYMSTNRDEAKSFKAFVAEKNVTRKVIITGTHSPEGTERVNSNLAEERAQAIEKQYRTLMGRYDYKGEADKIDFVLKPVVDDWGQFKTVLDSFDKLTAAQKQECLRIVNGAGTFEEKQDRLAELPFYKTIFNGLYPKLRNARTEILTVIEKKPNSTIAVMAKQIANGSLSADSLSDGELLWAAHLTPSLDEKEAIYKAVIKKSNAWKAHNNLAGVYVAKAEKAEGSARNSLVEKAINQAQSANRQTESPEAYANLAAAYYLQGNIAKAYGTIAKSVSLRPDSYSAAAINGTRGAIEIRMAKYGDAIATLAASDKTAVNAFNKGLAQLLNKEYQNAVVSLDEATEINGDFALAYYVKAVAYARQNNSSKAVDALKKAVKIDPSLKAKAANDLEFSKISASSDFTNAVK</sequence>
<dbReference type="InterPro" id="IPR019734">
    <property type="entry name" value="TPR_rpt"/>
</dbReference>
<evidence type="ECO:0000256" key="1">
    <source>
        <dbReference type="PROSITE-ProRule" id="PRU00339"/>
    </source>
</evidence>
<proteinExistence type="predicted"/>
<dbReference type="SUPFAM" id="SSF48452">
    <property type="entry name" value="TPR-like"/>
    <property type="match status" value="1"/>
</dbReference>
<keyword evidence="2" id="KW-0732">Signal</keyword>
<dbReference type="Gene3D" id="1.25.40.10">
    <property type="entry name" value="Tetratricopeptide repeat domain"/>
    <property type="match status" value="2"/>
</dbReference>
<dbReference type="Pfam" id="PF13181">
    <property type="entry name" value="TPR_8"/>
    <property type="match status" value="1"/>
</dbReference>
<dbReference type="EMBL" id="AP025314">
    <property type="protein sequence ID" value="BDD11054.1"/>
    <property type="molecule type" value="Genomic_DNA"/>
</dbReference>